<name>A0AAU7X959_9HYPH</name>
<dbReference type="AlphaFoldDB" id="A0AAU7X959"/>
<organism evidence="3">
    <name type="scientific">Methyloraptor flagellatus</name>
    <dbReference type="NCBI Taxonomy" id="3162530"/>
    <lineage>
        <taxon>Bacteria</taxon>
        <taxon>Pseudomonadati</taxon>
        <taxon>Pseudomonadota</taxon>
        <taxon>Alphaproteobacteria</taxon>
        <taxon>Hyphomicrobiales</taxon>
        <taxon>Ancalomicrobiaceae</taxon>
        <taxon>Methyloraptor</taxon>
    </lineage>
</organism>
<accession>A0AAU7X959</accession>
<evidence type="ECO:0000313" key="3">
    <source>
        <dbReference type="EMBL" id="XBY44273.1"/>
    </source>
</evidence>
<dbReference type="InterPro" id="IPR036938">
    <property type="entry name" value="PAP2/HPO_sf"/>
</dbReference>
<feature type="transmembrane region" description="Helical" evidence="1">
    <location>
        <begin position="173"/>
        <end position="200"/>
    </location>
</feature>
<sequence length="265" mass="28594">MTGSRPATEAGRLSRLSARALERPLVASLAVLVVLSLLFLSLPAVDLAVASMFTGPNGGFPGVQDPILKALRFLGLAQTRIAVALILLGFVGKLIAPRQVAWISSRALLFLAATLAVGPGLLVNAFLKEYWGRPRPIEIEVFGGTDAFMRAWVPGGSCVSNCSFVSGEASSSFWMLAVALVVPRIWRLEAIAAALMWALIISVNRMIFGGHFLSDVMLAWSLDLVVIVVFHRLIIVGIGREGDPRLDTLFAAWGRPIRRLLRQPA</sequence>
<dbReference type="Pfam" id="PF01569">
    <property type="entry name" value="PAP2"/>
    <property type="match status" value="1"/>
</dbReference>
<reference evidence="3" key="1">
    <citation type="submission" date="2024-06" db="EMBL/GenBank/DDBJ databases">
        <title>Methylostella associata gen. nov., sp. nov., a novel Ancalomicrobiaceae-affiliated facultatively methylotrophic bacteria that feed on methanotrophs of the genus Methylococcus.</title>
        <authorList>
            <person name="Saltykova V."/>
            <person name="Danilova O.V."/>
            <person name="Oshkin I.Y."/>
            <person name="Belova S.E."/>
            <person name="Pimenov N.V."/>
            <person name="Dedysh S.N."/>
        </authorList>
    </citation>
    <scope>NUCLEOTIDE SEQUENCE</scope>
    <source>
        <strain evidence="3">S20</strain>
    </source>
</reference>
<gene>
    <name evidence="3" type="ORF">ABS361_19935</name>
</gene>
<feature type="transmembrane region" description="Helical" evidence="1">
    <location>
        <begin position="25"/>
        <end position="53"/>
    </location>
</feature>
<evidence type="ECO:0000256" key="1">
    <source>
        <dbReference type="SAM" id="Phobius"/>
    </source>
</evidence>
<dbReference type="SMART" id="SM00014">
    <property type="entry name" value="acidPPc"/>
    <property type="match status" value="1"/>
</dbReference>
<dbReference type="Gene3D" id="1.20.144.10">
    <property type="entry name" value="Phosphatidic acid phosphatase type 2/haloperoxidase"/>
    <property type="match status" value="1"/>
</dbReference>
<dbReference type="RefSeq" id="WP_407049365.1">
    <property type="nucleotide sequence ID" value="NZ_CP158568.1"/>
</dbReference>
<dbReference type="InterPro" id="IPR000326">
    <property type="entry name" value="PAP2/HPO"/>
</dbReference>
<dbReference type="EMBL" id="CP158568">
    <property type="protein sequence ID" value="XBY44273.1"/>
    <property type="molecule type" value="Genomic_DNA"/>
</dbReference>
<feature type="transmembrane region" description="Helical" evidence="1">
    <location>
        <begin position="107"/>
        <end position="127"/>
    </location>
</feature>
<feature type="domain" description="Phosphatidic acid phosphatase type 2/haloperoxidase" evidence="2">
    <location>
        <begin position="108"/>
        <end position="231"/>
    </location>
</feature>
<keyword evidence="1" id="KW-0812">Transmembrane</keyword>
<feature type="transmembrane region" description="Helical" evidence="1">
    <location>
        <begin position="73"/>
        <end position="95"/>
    </location>
</feature>
<evidence type="ECO:0000259" key="2">
    <source>
        <dbReference type="SMART" id="SM00014"/>
    </source>
</evidence>
<keyword evidence="1" id="KW-1133">Transmembrane helix</keyword>
<feature type="transmembrane region" description="Helical" evidence="1">
    <location>
        <begin position="212"/>
        <end position="235"/>
    </location>
</feature>
<dbReference type="SUPFAM" id="SSF48317">
    <property type="entry name" value="Acid phosphatase/Vanadium-dependent haloperoxidase"/>
    <property type="match status" value="1"/>
</dbReference>
<protein>
    <submittedName>
        <fullName evidence="3">Phosphatase PAP2 family protein</fullName>
    </submittedName>
</protein>
<keyword evidence="1" id="KW-0472">Membrane</keyword>
<proteinExistence type="predicted"/>
<dbReference type="KEGG" id="mflg:ABS361_19935"/>